<dbReference type="OrthoDB" id="9806121at2"/>
<evidence type="ECO:0000256" key="1">
    <source>
        <dbReference type="ARBA" id="ARBA00022723"/>
    </source>
</evidence>
<protein>
    <recommendedName>
        <fullName evidence="3">Cupin type-2 domain-containing protein</fullName>
    </recommendedName>
</protein>
<dbReference type="PANTHER" id="PTHR35848:SF6">
    <property type="entry name" value="CUPIN TYPE-2 DOMAIN-CONTAINING PROTEIN"/>
    <property type="match status" value="1"/>
</dbReference>
<dbReference type="STRING" id="1127673.GLIP_0609"/>
<feature type="chain" id="PRO_5003901322" description="Cupin type-2 domain-containing protein" evidence="2">
    <location>
        <begin position="24"/>
        <end position="146"/>
    </location>
</feature>
<comment type="caution">
    <text evidence="4">The sequence shown here is derived from an EMBL/GenBank/DDBJ whole genome shotgun (WGS) entry which is preliminary data.</text>
</comment>
<dbReference type="InterPro" id="IPR014710">
    <property type="entry name" value="RmlC-like_jellyroll"/>
</dbReference>
<feature type="domain" description="Cupin type-2" evidence="3">
    <location>
        <begin position="65"/>
        <end position="132"/>
    </location>
</feature>
<dbReference type="SUPFAM" id="SSF51182">
    <property type="entry name" value="RmlC-like cupins"/>
    <property type="match status" value="1"/>
</dbReference>
<dbReference type="AlphaFoldDB" id="K6YPK1"/>
<name>K6YPK1_9ALTE</name>
<keyword evidence="5" id="KW-1185">Reference proteome</keyword>
<evidence type="ECO:0000256" key="2">
    <source>
        <dbReference type="SAM" id="SignalP"/>
    </source>
</evidence>
<reference evidence="4 5" key="1">
    <citation type="journal article" date="2017" name="Antonie Van Leeuwenhoek">
        <title>Rhizobium rhizosphaerae sp. nov., a novel species isolated from rice rhizosphere.</title>
        <authorList>
            <person name="Zhao J.J."/>
            <person name="Zhang J."/>
            <person name="Zhang R.J."/>
            <person name="Zhang C.W."/>
            <person name="Yin H.Q."/>
            <person name="Zhang X.X."/>
        </authorList>
    </citation>
    <scope>NUCLEOTIDE SEQUENCE [LARGE SCALE GENOMIC DNA]</scope>
    <source>
        <strain evidence="4 5">E3</strain>
    </source>
</reference>
<dbReference type="InterPro" id="IPR051610">
    <property type="entry name" value="GPI/OXD"/>
</dbReference>
<dbReference type="PANTHER" id="PTHR35848">
    <property type="entry name" value="OXALATE-BINDING PROTEIN"/>
    <property type="match status" value="1"/>
</dbReference>
<evidence type="ECO:0000259" key="3">
    <source>
        <dbReference type="Pfam" id="PF07883"/>
    </source>
</evidence>
<organism evidence="4 5">
    <name type="scientific">Aliiglaciecola lipolytica E3</name>
    <dbReference type="NCBI Taxonomy" id="1127673"/>
    <lineage>
        <taxon>Bacteria</taxon>
        <taxon>Pseudomonadati</taxon>
        <taxon>Pseudomonadota</taxon>
        <taxon>Gammaproteobacteria</taxon>
        <taxon>Alteromonadales</taxon>
        <taxon>Alteromonadaceae</taxon>
        <taxon>Aliiglaciecola</taxon>
    </lineage>
</organism>
<accession>K6YPK1</accession>
<evidence type="ECO:0000313" key="4">
    <source>
        <dbReference type="EMBL" id="GAC13255.1"/>
    </source>
</evidence>
<evidence type="ECO:0000313" key="5">
    <source>
        <dbReference type="Proteomes" id="UP000006334"/>
    </source>
</evidence>
<dbReference type="EMBL" id="BAEN01000015">
    <property type="protein sequence ID" value="GAC13255.1"/>
    <property type="molecule type" value="Genomic_DNA"/>
</dbReference>
<feature type="signal peptide" evidence="2">
    <location>
        <begin position="1"/>
        <end position="23"/>
    </location>
</feature>
<keyword evidence="1" id="KW-0479">Metal-binding</keyword>
<dbReference type="InterPro" id="IPR013096">
    <property type="entry name" value="Cupin_2"/>
</dbReference>
<gene>
    <name evidence="4" type="ORF">GLIP_0609</name>
</gene>
<sequence length="146" mass="16394">MKSQKLYSLCYLLFLLICPFAFSQDSLSTSVMTQQQAKITEGDGWVFYEYFTADTYGTKNALTGMAIIQPGKEIHPAHEHFEEEYLMLTQGSGVWTIEGKESDAKTGDILYAAPWDSHGIKNTGDQPLVFVVMKWQSKGVPEPQSK</sequence>
<dbReference type="Proteomes" id="UP000006334">
    <property type="component" value="Unassembled WGS sequence"/>
</dbReference>
<keyword evidence="2" id="KW-0732">Signal</keyword>
<dbReference type="GO" id="GO:0046872">
    <property type="term" value="F:metal ion binding"/>
    <property type="evidence" value="ECO:0007669"/>
    <property type="project" value="UniProtKB-KW"/>
</dbReference>
<dbReference type="InterPro" id="IPR011051">
    <property type="entry name" value="RmlC_Cupin_sf"/>
</dbReference>
<dbReference type="Pfam" id="PF07883">
    <property type="entry name" value="Cupin_2"/>
    <property type="match status" value="1"/>
</dbReference>
<dbReference type="Gene3D" id="2.60.120.10">
    <property type="entry name" value="Jelly Rolls"/>
    <property type="match status" value="1"/>
</dbReference>
<dbReference type="eggNOG" id="COG1917">
    <property type="taxonomic scope" value="Bacteria"/>
</dbReference>
<proteinExistence type="predicted"/>